<gene>
    <name evidence="1" type="ORF">QAD02_017346</name>
</gene>
<protein>
    <submittedName>
        <fullName evidence="1">Uncharacterized protein</fullName>
    </submittedName>
</protein>
<organism evidence="1 2">
    <name type="scientific">Eretmocerus hayati</name>
    <dbReference type="NCBI Taxonomy" id="131215"/>
    <lineage>
        <taxon>Eukaryota</taxon>
        <taxon>Metazoa</taxon>
        <taxon>Ecdysozoa</taxon>
        <taxon>Arthropoda</taxon>
        <taxon>Hexapoda</taxon>
        <taxon>Insecta</taxon>
        <taxon>Pterygota</taxon>
        <taxon>Neoptera</taxon>
        <taxon>Endopterygota</taxon>
        <taxon>Hymenoptera</taxon>
        <taxon>Apocrita</taxon>
        <taxon>Proctotrupomorpha</taxon>
        <taxon>Chalcidoidea</taxon>
        <taxon>Aphelinidae</taxon>
        <taxon>Aphelininae</taxon>
        <taxon>Eretmocerus</taxon>
    </lineage>
</organism>
<evidence type="ECO:0000313" key="2">
    <source>
        <dbReference type="Proteomes" id="UP001239111"/>
    </source>
</evidence>
<name>A0ACC2PE09_9HYME</name>
<dbReference type="EMBL" id="CM056741">
    <property type="protein sequence ID" value="KAJ8681554.1"/>
    <property type="molecule type" value="Genomic_DNA"/>
</dbReference>
<accession>A0ACC2PE09</accession>
<dbReference type="Proteomes" id="UP001239111">
    <property type="component" value="Chromosome 1"/>
</dbReference>
<sequence length="1076" mass="124192">MQTGVTINKSVAKISETANLSRDKPVFLEKLFALFDQDRDGLLDQDEWIEFLKGRLINEKQNDFVDQIESVVYVLCGEDPVNHTTFRQIFHTKGIIEKLFKLIDVECTGHTTPEQIMEFISSISSSRARIGIDPRNLEWLERIFKQTVGNEKEIRQEEFKKIVTSKNPFFTQRVFQIFDKDNSGTISLQEFLDAMHQFAGKTPDDKIRFLFKVYDIDGDGLIQLRELEHVLRACMEENCMRFSDEQIEELTIALFEDADQANRGAITFEALKRQLEKHDGLLANLTTSIDRWLVPPKPEEPRQRYKKFLSHLRPYQLTKPYLKNNYVKIAFITAIVLVNFILFVSRAYQYRRQNTFVILARACGQCLNFDCMFILVLMLRQCITFLRTHGFSSFLPLDNHIYLHKMIGCLIAIFSIIHTLMHLLNFGTIVIFDEELNSANYTMSEWLLTMRPKRFGLVAGVANPTGVVLIVILAIMSVCSLPFVRRGGCFEVFYWSHLLYVPFWLLMILHGPNFWKWFVVPGSIYALERLRRIAWVRARRGKTYISSGLLLPSRVTHLVIKRPPNFDFRPGDYVFANIPVIAKYEWHPFTISSAPEQEEYMWLHIRAVGEWTNSLYSYFEKEQQKLHRGDVLPVENCLPRKTACATAKNLPAMLEKKFSIDSLDDPRGMVNPAFVTDAEKTSTSNSTISMAASFASAPEGSAANKTPREKKLHQLVLGSKMPLEKSFSLPDMQTKTKKRQRMMVLRDYMRSESEKSFDECSIRRARLKSLGLAYLSPQNKSLAQSFRYMRTKPTIIAFKTPSLENCEYECPTGSKSTLNEEEQRRGSKTMSLVSAEEGRARTTMTNKRQPSCFQGIKCEVASPINYPVGKPLEIYLDGPYGAPSSHIFQAQHAVLIATGIGVTPFASLLQSIMHRYWNARHTCPKCSFSWASEIPVTVMNLRKVDFFWINRDQRSFEWFVNLLSQLEMEQAELGATMERFLEMHMYITSALQKSDMKAVGLQLALDLLHEKEKRDLITGLKTRTNAGRPNWDKVFKQLQDRKKGKVTVFYCGPPQLGRILRYKCDQFGFNFRKESF</sequence>
<reference evidence="1" key="1">
    <citation type="submission" date="2023-04" db="EMBL/GenBank/DDBJ databases">
        <title>A chromosome-level genome assembly of the parasitoid wasp Eretmocerus hayati.</title>
        <authorList>
            <person name="Zhong Y."/>
            <person name="Liu S."/>
            <person name="Liu Y."/>
        </authorList>
    </citation>
    <scope>NUCLEOTIDE SEQUENCE</scope>
    <source>
        <strain evidence="1">ZJU_SS_LIU_2023</strain>
    </source>
</reference>
<comment type="caution">
    <text evidence="1">The sequence shown here is derived from an EMBL/GenBank/DDBJ whole genome shotgun (WGS) entry which is preliminary data.</text>
</comment>
<evidence type="ECO:0000313" key="1">
    <source>
        <dbReference type="EMBL" id="KAJ8681554.1"/>
    </source>
</evidence>
<proteinExistence type="predicted"/>
<keyword evidence="2" id="KW-1185">Reference proteome</keyword>